<name>A0A086TM91_9FUNG</name>
<sequence length="100" mass="11080">MVEPVVAGTAIYEGGEVLIPPVPTGVKVELPGPKDIHLDAAHVPDPGFHEPRPVHEYLQATGPEAKRGRRLTLMGAYRLARGVVDRKEEHWQDNVYPYYG</sequence>
<dbReference type="AlphaFoldDB" id="A0A086TM91"/>
<proteinExistence type="predicted"/>
<dbReference type="Proteomes" id="UP000243308">
    <property type="component" value="Unassembled WGS sequence"/>
</dbReference>
<protein>
    <submittedName>
        <fullName evidence="1">Uncharacterized protein</fullName>
    </submittedName>
</protein>
<gene>
    <name evidence="1" type="ORF">MVEG_11105</name>
</gene>
<evidence type="ECO:0000313" key="1">
    <source>
        <dbReference type="EMBL" id="KFH63068.1"/>
    </source>
</evidence>
<keyword evidence="2" id="KW-1185">Reference proteome</keyword>
<organism evidence="1 2">
    <name type="scientific">Podila verticillata NRRL 6337</name>
    <dbReference type="NCBI Taxonomy" id="1069443"/>
    <lineage>
        <taxon>Eukaryota</taxon>
        <taxon>Fungi</taxon>
        <taxon>Fungi incertae sedis</taxon>
        <taxon>Mucoromycota</taxon>
        <taxon>Mortierellomycotina</taxon>
        <taxon>Mortierellomycetes</taxon>
        <taxon>Mortierellales</taxon>
        <taxon>Mortierellaceae</taxon>
        <taxon>Podila</taxon>
    </lineage>
</organism>
<reference evidence="1 2" key="1">
    <citation type="submission" date="2011-02" db="EMBL/GenBank/DDBJ databases">
        <title>The Genome Sequence of Mortierella verticillata NRRL 6337.</title>
        <authorList>
            <consortium name="The Broad Institute Genome Sequencing Platform"/>
            <person name="Russ C."/>
            <person name="Cuomo C."/>
            <person name="Burger G."/>
            <person name="Gray M.W."/>
            <person name="Holland P.W.H."/>
            <person name="King N."/>
            <person name="Lang F.B.F."/>
            <person name="Roger A.J."/>
            <person name="Ruiz-Trillo I."/>
            <person name="Young S.K."/>
            <person name="Zeng Q."/>
            <person name="Gargeya S."/>
            <person name="Alvarado L."/>
            <person name="Berlin A."/>
            <person name="Chapman S.B."/>
            <person name="Chen Z."/>
            <person name="Freedman E."/>
            <person name="Gellesch M."/>
            <person name="Goldberg J."/>
            <person name="Griggs A."/>
            <person name="Gujja S."/>
            <person name="Heilman E."/>
            <person name="Heiman D."/>
            <person name="Howarth C."/>
            <person name="Mehta T."/>
            <person name="Neiman D."/>
            <person name="Pearson M."/>
            <person name="Roberts A."/>
            <person name="Saif S."/>
            <person name="Shea T."/>
            <person name="Shenoy N."/>
            <person name="Sisk P."/>
            <person name="Stolte C."/>
            <person name="Sykes S."/>
            <person name="White J."/>
            <person name="Yandava C."/>
            <person name="Haas B."/>
            <person name="Nusbaum C."/>
            <person name="Birren B."/>
        </authorList>
    </citation>
    <scope>NUCLEOTIDE SEQUENCE [LARGE SCALE GENOMIC DNA]</scope>
    <source>
        <strain evidence="1 2">NRRL 6337</strain>
    </source>
</reference>
<evidence type="ECO:0000313" key="2">
    <source>
        <dbReference type="Proteomes" id="UP000243308"/>
    </source>
</evidence>
<accession>A0A086TM91</accession>
<dbReference type="EMBL" id="KN042429">
    <property type="protein sequence ID" value="KFH63068.1"/>
    <property type="molecule type" value="Genomic_DNA"/>
</dbReference>